<gene>
    <name evidence="11" type="ORF">P5673_019529</name>
</gene>
<accession>A0AAD9QBS7</accession>
<feature type="compositionally biased region" description="Low complexity" evidence="10">
    <location>
        <begin position="694"/>
        <end position="706"/>
    </location>
</feature>
<sequence>MSGQWSRLRESYKARDRDLDAEFEKFLNESMSDESSMGSPRIKTPELKTKSTAGQMPWWAEEDNEEEEQKREATRLSWIKPKASKTEVREQEPKAADDVTTDNVHPPDLPSAKGSITALSVGSYVDNSALSISKDSLEEERTKREANTSASFPVPESFTGKQVSMGLETMNEQADKRNFFRDEEEGLLDVDYNKKLAEISTSESVSPDGREDERLQETGAEVGDSIFNLTGSKVACHMAQMASLKEGHIYYHMSNYLALDYQLIVYGTTANQVNHAARIEDDKNEEYSENFEDEMSAEDNADVKGSAARPSAPEPPVAVKPSLLSKVSLMESLDSTLETKRPAAAANLLSPPKHGQQAASATEAVFDENILRELRPDDAVPSFLKTGTDFEASGSSREMHELQAALQAAQMTATGSKHSGTVSGVTQDIEQTKQGQIVIEKNDQGETRSRGFDLQPVIVTDDFVGTENTSKSIAALGKERDFGLRHVIAGESGFQESFHDASYEPSSDVESSQLKLASDTSDVHRRTAGRREFDLEPAANASGFSLQPVAEGSGLGIKSSIKSNPDSVSSIVVEEQGFDLQPAQAGHGFSLQPIVNLLQGGREEVQTQGEGEDDEEDMPPQESLQSIKSIVRARKSAGRESDRKGSAANTSIKKGPKVTKEKSSKKGSPEKPPQRKEKRKSASSVVGKSNLFKPSPSSAPSWSPTPTMRDSKTKSKKPLGASKKLHLEPSPPSQPTESASSAKHLAASVESFANYLRHFVRPDSEDAEPPRARWSNDEPARSVSRSSFRRVSDEHQLSREKALQTELENWQLAWKDEKKRNDKLIADMASREKEWSRREETCRLEYESQIHELKQELFVLQTKLNDTEKEADARKKIAAGGKLECASEEELAKLEKEVREQEKLLSGYQLENERLYKELKQMQAREKANEARMFSENQRLASELANLKEKTERRESEGPGTDLPTPWSAALGADKINQLTSEMRILRRRVSEVQEEAEGLRRAKYDLEARIRAVEGERDEVARQNSRLMGSNSREVTELESKYEAEIERMRGKLRWYAENQALLDRDALALKKKEEEIGELKETVARLQAQHGQTVAERKQRGTERATDAKRIQDLERQVREMEEIIRRRYPNSLPALIYAAASAPGHAQVVTADSPRKHSPTYAFLENRVKKLEVELENKDEEASKRIRCVEQKYNSLKMEYEDRIKELERDLQTANNRSQTASYSNTRVPVLEAELQTVRTENEQKIKHLETEIRVLQDALAKATAAEVWGPGKTNRGRKLESEKPMNDDLNNMVHSLKEKLDERELEFEELRQTCNRLKREREQMLASEGVRGDQQTSATPDPLVIELQHENKRLKEQVSTVSLDMDQQRVRFQASLAETERSARLAREETADQLENAQAQHKRELDQLKAEYALNHGSSKVTELKSQLAGQEIVIQRLKAKMADVSVNAEAAAAAKVREESLQQQVTQLRLDLKRARDHFTPEMKHFDSLETKISALEHRHSQREVDLQRIIEKTHLTAKIDKEETEAKWRQVVRQKNREIEKFRFELDAILEVLSELKRQGVVIPLQNGEGFVP</sequence>
<reference evidence="11" key="2">
    <citation type="journal article" date="2023" name="Science">
        <title>Genomic signatures of disease resistance in endangered staghorn corals.</title>
        <authorList>
            <person name="Vollmer S.V."/>
            <person name="Selwyn J.D."/>
            <person name="Despard B.A."/>
            <person name="Roesel C.L."/>
        </authorList>
    </citation>
    <scope>NUCLEOTIDE SEQUENCE</scope>
    <source>
        <strain evidence="11">K2</strain>
    </source>
</reference>
<feature type="region of interest" description="Disordered" evidence="10">
    <location>
        <begin position="280"/>
        <end position="318"/>
    </location>
</feature>
<comment type="subcellular location">
    <subcellularLocation>
        <location evidence="1">Cytoplasm</location>
        <location evidence="1">Cytoskeleton</location>
        <location evidence="1">Microtubule organizing center</location>
        <location evidence="1">Centrosome</location>
        <location evidence="1">Centriole</location>
    </subcellularLocation>
</comment>
<keyword evidence="5" id="KW-0493">Microtubule</keyword>
<comment type="similarity">
    <text evidence="2">Belongs to the CEP162 family.</text>
</comment>
<proteinExistence type="inferred from homology"/>
<feature type="compositionally biased region" description="Basic and acidic residues" evidence="10">
    <location>
        <begin position="84"/>
        <end position="97"/>
    </location>
</feature>
<name>A0AAD9QBS7_ACRCE</name>
<evidence type="ECO:0000256" key="10">
    <source>
        <dbReference type="SAM" id="MobiDB-lite"/>
    </source>
</evidence>
<keyword evidence="6" id="KW-0970">Cilium biogenesis/degradation</keyword>
<evidence type="ECO:0000256" key="9">
    <source>
        <dbReference type="SAM" id="Coils"/>
    </source>
</evidence>
<protein>
    <recommendedName>
        <fullName evidence="3">Centrosomal protein of 162 kDa</fullName>
    </recommendedName>
</protein>
<feature type="coiled-coil region" evidence="9">
    <location>
        <begin position="1384"/>
        <end position="1483"/>
    </location>
</feature>
<feature type="region of interest" description="Disordered" evidence="10">
    <location>
        <begin position="944"/>
        <end position="968"/>
    </location>
</feature>
<feature type="compositionally biased region" description="Acidic residues" evidence="10">
    <location>
        <begin position="282"/>
        <end position="300"/>
    </location>
</feature>
<dbReference type="GO" id="GO:0005814">
    <property type="term" value="C:centriole"/>
    <property type="evidence" value="ECO:0007669"/>
    <property type="project" value="UniProtKB-SubCell"/>
</dbReference>
<evidence type="ECO:0000256" key="4">
    <source>
        <dbReference type="ARBA" id="ARBA00022490"/>
    </source>
</evidence>
<feature type="compositionally biased region" description="Acidic residues" evidence="10">
    <location>
        <begin position="610"/>
        <end position="619"/>
    </location>
</feature>
<keyword evidence="7 9" id="KW-0175">Coiled coil</keyword>
<evidence type="ECO:0000256" key="6">
    <source>
        <dbReference type="ARBA" id="ARBA00022794"/>
    </source>
</evidence>
<feature type="region of interest" description="Disordered" evidence="10">
    <location>
        <begin position="136"/>
        <end position="158"/>
    </location>
</feature>
<feature type="compositionally biased region" description="Basic and acidic residues" evidence="10">
    <location>
        <begin position="1281"/>
        <end position="1290"/>
    </location>
</feature>
<feature type="compositionally biased region" description="Basic and acidic residues" evidence="10">
    <location>
        <begin position="761"/>
        <end position="780"/>
    </location>
</feature>
<dbReference type="PANTHER" id="PTHR34031">
    <property type="entry name" value="CENTROSOMAL PROTEIN OF 162 KDA"/>
    <property type="match status" value="1"/>
</dbReference>
<evidence type="ECO:0000256" key="2">
    <source>
        <dbReference type="ARBA" id="ARBA00009485"/>
    </source>
</evidence>
<evidence type="ECO:0000313" key="12">
    <source>
        <dbReference type="Proteomes" id="UP001249851"/>
    </source>
</evidence>
<evidence type="ECO:0000313" key="11">
    <source>
        <dbReference type="EMBL" id="KAK2557965.1"/>
    </source>
</evidence>
<comment type="caution">
    <text evidence="11">The sequence shown here is derived from an EMBL/GenBank/DDBJ whole genome shotgun (WGS) entry which is preliminary data.</text>
</comment>
<evidence type="ECO:0000256" key="5">
    <source>
        <dbReference type="ARBA" id="ARBA00022701"/>
    </source>
</evidence>
<dbReference type="GO" id="GO:0005879">
    <property type="term" value="C:axonemal microtubule"/>
    <property type="evidence" value="ECO:0007669"/>
    <property type="project" value="TreeGrafter"/>
</dbReference>
<reference evidence="11" key="1">
    <citation type="journal article" date="2023" name="G3 (Bethesda)">
        <title>Whole genome assembly and annotation of the endangered Caribbean coral Acropora cervicornis.</title>
        <authorList>
            <person name="Selwyn J.D."/>
            <person name="Vollmer S.V."/>
        </authorList>
    </citation>
    <scope>NUCLEOTIDE SEQUENCE</scope>
    <source>
        <strain evidence="11">K2</strain>
    </source>
</reference>
<feature type="region of interest" description="Disordered" evidence="10">
    <location>
        <begin position="1273"/>
        <end position="1293"/>
    </location>
</feature>
<evidence type="ECO:0000256" key="3">
    <source>
        <dbReference type="ARBA" id="ARBA00021406"/>
    </source>
</evidence>
<dbReference type="EMBL" id="JARQWQ010000046">
    <property type="protein sequence ID" value="KAK2557965.1"/>
    <property type="molecule type" value="Genomic_DNA"/>
</dbReference>
<keyword evidence="8" id="KW-0206">Cytoskeleton</keyword>
<keyword evidence="12" id="KW-1185">Reference proteome</keyword>
<feature type="compositionally biased region" description="Basic and acidic residues" evidence="10">
    <location>
        <begin position="658"/>
        <end position="675"/>
    </location>
</feature>
<feature type="region of interest" description="Disordered" evidence="10">
    <location>
        <begin position="761"/>
        <end position="796"/>
    </location>
</feature>
<evidence type="ECO:0000256" key="1">
    <source>
        <dbReference type="ARBA" id="ARBA00004114"/>
    </source>
</evidence>
<dbReference type="GO" id="GO:0060271">
    <property type="term" value="P:cilium assembly"/>
    <property type="evidence" value="ECO:0007669"/>
    <property type="project" value="TreeGrafter"/>
</dbReference>
<feature type="compositionally biased region" description="Basic and acidic residues" evidence="10">
    <location>
        <begin position="946"/>
        <end position="957"/>
    </location>
</feature>
<feature type="compositionally biased region" description="Basic and acidic residues" evidence="10">
    <location>
        <begin position="136"/>
        <end position="146"/>
    </location>
</feature>
<evidence type="ECO:0000256" key="7">
    <source>
        <dbReference type="ARBA" id="ARBA00023054"/>
    </source>
</evidence>
<feature type="region of interest" description="Disordered" evidence="10">
    <location>
        <begin position="30"/>
        <end position="115"/>
    </location>
</feature>
<dbReference type="PANTHER" id="PTHR34031:SF1">
    <property type="entry name" value="CENTROSOMAL PROTEIN OF 162 KDA"/>
    <property type="match status" value="1"/>
</dbReference>
<feature type="coiled-coil region" evidence="9">
    <location>
        <begin position="1064"/>
        <end position="1126"/>
    </location>
</feature>
<dbReference type="InterPro" id="IPR038774">
    <property type="entry name" value="CEP162-like"/>
</dbReference>
<evidence type="ECO:0000256" key="8">
    <source>
        <dbReference type="ARBA" id="ARBA00023212"/>
    </source>
</evidence>
<feature type="region of interest" description="Disordered" evidence="10">
    <location>
        <begin position="603"/>
        <end position="745"/>
    </location>
</feature>
<organism evidence="11 12">
    <name type="scientific">Acropora cervicornis</name>
    <name type="common">Staghorn coral</name>
    <dbReference type="NCBI Taxonomy" id="6130"/>
    <lineage>
        <taxon>Eukaryota</taxon>
        <taxon>Metazoa</taxon>
        <taxon>Cnidaria</taxon>
        <taxon>Anthozoa</taxon>
        <taxon>Hexacorallia</taxon>
        <taxon>Scleractinia</taxon>
        <taxon>Astrocoeniina</taxon>
        <taxon>Acroporidae</taxon>
        <taxon>Acropora</taxon>
    </lineage>
</organism>
<keyword evidence="4" id="KW-0963">Cytoplasm</keyword>
<dbReference type="Proteomes" id="UP001249851">
    <property type="component" value="Unassembled WGS sequence"/>
</dbReference>